<keyword evidence="5 10" id="KW-0813">Transport</keyword>
<dbReference type="NCBIfam" id="TIGR00547">
    <property type="entry name" value="lolA"/>
    <property type="match status" value="1"/>
</dbReference>
<protein>
    <recommendedName>
        <fullName evidence="4 10">Outer-membrane lipoprotein carrier protein</fullName>
    </recommendedName>
</protein>
<dbReference type="Gene3D" id="2.50.20.10">
    <property type="entry name" value="Lipoprotein localisation LolA/LolB/LppX"/>
    <property type="match status" value="1"/>
</dbReference>
<reference evidence="11 12" key="1">
    <citation type="submission" date="2020-08" db="EMBL/GenBank/DDBJ databases">
        <title>Genome sequencing of Purple Non-Sulfur Bacteria from various extreme environments.</title>
        <authorList>
            <person name="Mayer M."/>
        </authorList>
    </citation>
    <scope>NUCLEOTIDE SEQUENCE [LARGE SCALE GENOMIC DNA]</scope>
    <source>
        <strain evidence="11 12">2761</strain>
    </source>
</reference>
<dbReference type="GO" id="GO:0042953">
    <property type="term" value="P:lipoprotein transport"/>
    <property type="evidence" value="ECO:0007669"/>
    <property type="project" value="InterPro"/>
</dbReference>
<dbReference type="SUPFAM" id="SSF89392">
    <property type="entry name" value="Prokaryotic lipoproteins and lipoprotein localization factors"/>
    <property type="match status" value="1"/>
</dbReference>
<feature type="signal peptide" evidence="10">
    <location>
        <begin position="1"/>
        <end position="25"/>
    </location>
</feature>
<dbReference type="PANTHER" id="PTHR35869:SF1">
    <property type="entry name" value="OUTER-MEMBRANE LIPOPROTEIN CARRIER PROTEIN"/>
    <property type="match status" value="1"/>
</dbReference>
<evidence type="ECO:0000313" key="12">
    <source>
        <dbReference type="Proteomes" id="UP000587070"/>
    </source>
</evidence>
<comment type="caution">
    <text evidence="11">The sequence shown here is derived from an EMBL/GenBank/DDBJ whole genome shotgun (WGS) entry which is preliminary data.</text>
</comment>
<dbReference type="InterPro" id="IPR004564">
    <property type="entry name" value="OM_lipoprot_carrier_LolA-like"/>
</dbReference>
<dbReference type="OrthoDB" id="9787361at2"/>
<keyword evidence="6 10" id="KW-0732">Signal</keyword>
<evidence type="ECO:0000256" key="5">
    <source>
        <dbReference type="ARBA" id="ARBA00022448"/>
    </source>
</evidence>
<name>A0A840G7Y9_RHOTE</name>
<dbReference type="Pfam" id="PF03548">
    <property type="entry name" value="LolA"/>
    <property type="match status" value="1"/>
</dbReference>
<evidence type="ECO:0000256" key="2">
    <source>
        <dbReference type="ARBA" id="ARBA00007615"/>
    </source>
</evidence>
<dbReference type="InterPro" id="IPR018323">
    <property type="entry name" value="OM_lipoprot_carrier_LolA_Pbac"/>
</dbReference>
<evidence type="ECO:0000256" key="6">
    <source>
        <dbReference type="ARBA" id="ARBA00022729"/>
    </source>
</evidence>
<comment type="subcellular location">
    <subcellularLocation>
        <location evidence="1 10">Periplasm</location>
    </subcellularLocation>
</comment>
<evidence type="ECO:0000256" key="4">
    <source>
        <dbReference type="ARBA" id="ARBA00014035"/>
    </source>
</evidence>
<sequence length="209" mass="23028" precursor="true">MQLRRFLALGVFAAGLLGFAAGAQAAAIDKLHQFLDSTKSMRADFTQQVVSRDGRSRQQSSGVMMFARPGKFRWQIDKPYAQLLVGDGTRVWMHDPDLRQVTVRRMGDALGSTPAALLAGEGVLEKRFALKEAGTTDGLEWVEATPLAADSGFDRLRIGFAGNDLRAMELFDNFGQTTQLRFFRFERNPALAPTLFRFSAPPGNDVIGD</sequence>
<evidence type="ECO:0000256" key="3">
    <source>
        <dbReference type="ARBA" id="ARBA00011245"/>
    </source>
</evidence>
<comment type="subunit">
    <text evidence="3 10">Monomer.</text>
</comment>
<organism evidence="11 12">
    <name type="scientific">Rhodocyclus tenuis</name>
    <name type="common">Rhodospirillum tenue</name>
    <dbReference type="NCBI Taxonomy" id="1066"/>
    <lineage>
        <taxon>Bacteria</taxon>
        <taxon>Pseudomonadati</taxon>
        <taxon>Pseudomonadota</taxon>
        <taxon>Betaproteobacteria</taxon>
        <taxon>Rhodocyclales</taxon>
        <taxon>Rhodocyclaceae</taxon>
        <taxon>Rhodocyclus</taxon>
    </lineage>
</organism>
<evidence type="ECO:0000313" key="11">
    <source>
        <dbReference type="EMBL" id="MBB4247986.1"/>
    </source>
</evidence>
<comment type="function">
    <text evidence="10">Participates in the translocation of lipoproteins from the inner membrane to the outer membrane. Only forms a complex with a lipoprotein if the residue after the N-terminal Cys is not an aspartate (The Asp acts as a targeting signal to indicate that the lipoprotein should stay in the inner membrane).</text>
</comment>
<dbReference type="CDD" id="cd16325">
    <property type="entry name" value="LolA"/>
    <property type="match status" value="1"/>
</dbReference>
<dbReference type="AlphaFoldDB" id="A0A840G7Y9"/>
<dbReference type="InterPro" id="IPR029046">
    <property type="entry name" value="LolA/LolB/LppX"/>
</dbReference>
<evidence type="ECO:0000256" key="8">
    <source>
        <dbReference type="ARBA" id="ARBA00022927"/>
    </source>
</evidence>
<evidence type="ECO:0000256" key="7">
    <source>
        <dbReference type="ARBA" id="ARBA00022764"/>
    </source>
</evidence>
<dbReference type="GO" id="GO:0042597">
    <property type="term" value="C:periplasmic space"/>
    <property type="evidence" value="ECO:0007669"/>
    <property type="project" value="UniProtKB-SubCell"/>
</dbReference>
<proteinExistence type="inferred from homology"/>
<comment type="similarity">
    <text evidence="2 10">Belongs to the LolA family.</text>
</comment>
<evidence type="ECO:0000256" key="10">
    <source>
        <dbReference type="HAMAP-Rule" id="MF_00240"/>
    </source>
</evidence>
<keyword evidence="12" id="KW-1185">Reference proteome</keyword>
<dbReference type="GO" id="GO:0044874">
    <property type="term" value="P:lipoprotein localization to outer membrane"/>
    <property type="evidence" value="ECO:0007669"/>
    <property type="project" value="UniProtKB-UniRule"/>
</dbReference>
<keyword evidence="7 10" id="KW-0574">Periplasm</keyword>
<gene>
    <name evidence="10" type="primary">lolA</name>
    <name evidence="11" type="ORF">GGD90_002372</name>
</gene>
<keyword evidence="11" id="KW-0449">Lipoprotein</keyword>
<dbReference type="PANTHER" id="PTHR35869">
    <property type="entry name" value="OUTER-MEMBRANE LIPOPROTEIN CARRIER PROTEIN"/>
    <property type="match status" value="1"/>
</dbReference>
<dbReference type="HAMAP" id="MF_00240">
    <property type="entry name" value="LolA"/>
    <property type="match status" value="1"/>
</dbReference>
<dbReference type="RefSeq" id="WP_153116882.1">
    <property type="nucleotide sequence ID" value="NZ_JACIGE010000008.1"/>
</dbReference>
<evidence type="ECO:0000256" key="1">
    <source>
        <dbReference type="ARBA" id="ARBA00004418"/>
    </source>
</evidence>
<dbReference type="Proteomes" id="UP000587070">
    <property type="component" value="Unassembled WGS sequence"/>
</dbReference>
<evidence type="ECO:0000256" key="9">
    <source>
        <dbReference type="ARBA" id="ARBA00023186"/>
    </source>
</evidence>
<accession>A0A840G7Y9</accession>
<feature type="chain" id="PRO_5033173459" description="Outer-membrane lipoprotein carrier protein" evidence="10">
    <location>
        <begin position="26"/>
        <end position="209"/>
    </location>
</feature>
<keyword evidence="8 10" id="KW-0653">Protein transport</keyword>
<keyword evidence="9 10" id="KW-0143">Chaperone</keyword>
<dbReference type="EMBL" id="JACIGE010000008">
    <property type="protein sequence ID" value="MBB4247986.1"/>
    <property type="molecule type" value="Genomic_DNA"/>
</dbReference>